<gene>
    <name evidence="1" type="ORF">AB205_0215020</name>
</gene>
<dbReference type="GO" id="GO:0071479">
    <property type="term" value="P:cellular response to ionizing radiation"/>
    <property type="evidence" value="ECO:0007669"/>
    <property type="project" value="TreeGrafter"/>
</dbReference>
<accession>A0A2G9RYS6</accession>
<dbReference type="GO" id="GO:0006281">
    <property type="term" value="P:DNA repair"/>
    <property type="evidence" value="ECO:0007669"/>
    <property type="project" value="TreeGrafter"/>
</dbReference>
<dbReference type="Gene3D" id="3.70.10.10">
    <property type="match status" value="1"/>
</dbReference>
<dbReference type="OrthoDB" id="60092at2759"/>
<dbReference type="PANTHER" id="PTHR15237:SF2">
    <property type="entry name" value="CELL CYCLE CHECKPOINT CONTROL PROTEIN RAD9B"/>
    <property type="match status" value="1"/>
</dbReference>
<evidence type="ECO:0008006" key="3">
    <source>
        <dbReference type="Google" id="ProtNLM"/>
    </source>
</evidence>
<dbReference type="GO" id="GO:0030896">
    <property type="term" value="C:checkpoint clamp complex"/>
    <property type="evidence" value="ECO:0007669"/>
    <property type="project" value="InterPro"/>
</dbReference>
<evidence type="ECO:0000313" key="1">
    <source>
        <dbReference type="EMBL" id="PIO33070.1"/>
    </source>
</evidence>
<dbReference type="AlphaFoldDB" id="A0A2G9RYS6"/>
<organism evidence="1 2">
    <name type="scientific">Aquarana catesbeiana</name>
    <name type="common">American bullfrog</name>
    <name type="synonym">Rana catesbeiana</name>
    <dbReference type="NCBI Taxonomy" id="8400"/>
    <lineage>
        <taxon>Eukaryota</taxon>
        <taxon>Metazoa</taxon>
        <taxon>Chordata</taxon>
        <taxon>Craniata</taxon>
        <taxon>Vertebrata</taxon>
        <taxon>Euteleostomi</taxon>
        <taxon>Amphibia</taxon>
        <taxon>Batrachia</taxon>
        <taxon>Anura</taxon>
        <taxon>Neobatrachia</taxon>
        <taxon>Ranoidea</taxon>
        <taxon>Ranidae</taxon>
        <taxon>Aquarana</taxon>
    </lineage>
</organism>
<dbReference type="SUPFAM" id="SSF55979">
    <property type="entry name" value="DNA clamp"/>
    <property type="match status" value="1"/>
</dbReference>
<sequence length="148" mass="17029">MVFRFFCKHGLTKTHNLAYEECESQQVVFSKTSCPNVLKIQSRVLSDVIIHFPSCQEEVTLTATPMKITLKSYSEEDIGISKVMHTEVHLNPEEFINFQIGTDSEVTFCLKELRGFLSFAEATSALIMVHFNKPGKYVYKYLRSMYVI</sequence>
<dbReference type="InterPro" id="IPR007268">
    <property type="entry name" value="Rad9/Ddc1"/>
</dbReference>
<dbReference type="EMBL" id="KV929414">
    <property type="protein sequence ID" value="PIO33070.1"/>
    <property type="molecule type" value="Genomic_DNA"/>
</dbReference>
<dbReference type="PANTHER" id="PTHR15237">
    <property type="entry name" value="DNA REPAIR PROTEIN RAD9"/>
    <property type="match status" value="1"/>
</dbReference>
<evidence type="ECO:0000313" key="2">
    <source>
        <dbReference type="Proteomes" id="UP000228934"/>
    </source>
</evidence>
<dbReference type="Proteomes" id="UP000228934">
    <property type="component" value="Unassembled WGS sequence"/>
</dbReference>
<dbReference type="GO" id="GO:0031573">
    <property type="term" value="P:mitotic intra-S DNA damage checkpoint signaling"/>
    <property type="evidence" value="ECO:0007669"/>
    <property type="project" value="TreeGrafter"/>
</dbReference>
<name>A0A2G9RYS6_AQUCT</name>
<protein>
    <recommendedName>
        <fullName evidence="3">RAD9 checkpoint clamp component B</fullName>
    </recommendedName>
</protein>
<keyword evidence="2" id="KW-1185">Reference proteome</keyword>
<proteinExistence type="predicted"/>
<dbReference type="Pfam" id="PF04139">
    <property type="entry name" value="Rad9"/>
    <property type="match status" value="1"/>
</dbReference>
<dbReference type="InterPro" id="IPR046938">
    <property type="entry name" value="DNA_clamp_sf"/>
</dbReference>
<reference evidence="2" key="1">
    <citation type="journal article" date="2017" name="Nat. Commun.">
        <title>The North American bullfrog draft genome provides insight into hormonal regulation of long noncoding RNA.</title>
        <authorList>
            <person name="Hammond S.A."/>
            <person name="Warren R.L."/>
            <person name="Vandervalk B.P."/>
            <person name="Kucuk E."/>
            <person name="Khan H."/>
            <person name="Gibb E.A."/>
            <person name="Pandoh P."/>
            <person name="Kirk H."/>
            <person name="Zhao Y."/>
            <person name="Jones M."/>
            <person name="Mungall A.J."/>
            <person name="Coope R."/>
            <person name="Pleasance S."/>
            <person name="Moore R.A."/>
            <person name="Holt R.A."/>
            <person name="Round J.M."/>
            <person name="Ohora S."/>
            <person name="Walle B.V."/>
            <person name="Veldhoen N."/>
            <person name="Helbing C.C."/>
            <person name="Birol I."/>
        </authorList>
    </citation>
    <scope>NUCLEOTIDE SEQUENCE [LARGE SCALE GENOMIC DNA]</scope>
</reference>
<dbReference type="GO" id="GO:0000076">
    <property type="term" value="P:DNA replication checkpoint signaling"/>
    <property type="evidence" value="ECO:0007669"/>
    <property type="project" value="TreeGrafter"/>
</dbReference>